<reference evidence="1" key="2">
    <citation type="submission" date="2022-05" db="EMBL/GenBank/DDBJ databases">
        <authorList>
            <person name="Kunte H.-J."/>
        </authorList>
    </citation>
    <scope>NUCLEOTIDE SEQUENCE</scope>
    <source>
        <strain evidence="1">G5</strain>
    </source>
</reference>
<name>A0AAE9I687_9BURK</name>
<evidence type="ECO:0000313" key="1">
    <source>
        <dbReference type="EMBL" id="URF08064.1"/>
    </source>
</evidence>
<accession>A0AAE9I687</accession>
<dbReference type="EMBL" id="CP097331">
    <property type="protein sequence ID" value="URF08064.1"/>
    <property type="molecule type" value="Genomic_DNA"/>
</dbReference>
<gene>
    <name evidence="1" type="ORF">M5D45_23210</name>
</gene>
<organism evidence="1 2">
    <name type="scientific">Cupriavidus campinensis</name>
    <dbReference type="NCBI Taxonomy" id="151783"/>
    <lineage>
        <taxon>Bacteria</taxon>
        <taxon>Pseudomonadati</taxon>
        <taxon>Pseudomonadota</taxon>
        <taxon>Betaproteobacteria</taxon>
        <taxon>Burkholderiales</taxon>
        <taxon>Burkholderiaceae</taxon>
        <taxon>Cupriavidus</taxon>
    </lineage>
</organism>
<protein>
    <submittedName>
        <fullName evidence="1">Uncharacterized protein</fullName>
    </submittedName>
</protein>
<reference evidence="1" key="1">
    <citation type="journal article" date="2022" name="Microbiol. Resour. Announc.">
        <title>Genome Sequence of Cupriavidus campinensis Strain G5, a Member of a Bacterial Consortium Capable of Polyethylene Degradation.</title>
        <authorList>
            <person name="Schneider B."/>
            <person name="Pfeiffer F."/>
            <person name="Dyall-Smith M."/>
            <person name="Kunte H.J."/>
        </authorList>
    </citation>
    <scope>NUCLEOTIDE SEQUENCE</scope>
    <source>
        <strain evidence="1">G5</strain>
    </source>
</reference>
<dbReference type="AlphaFoldDB" id="A0AAE9I687"/>
<dbReference type="KEGG" id="ccam:M5D45_23210"/>
<dbReference type="RefSeq" id="WP_250025958.1">
    <property type="nucleotide sequence ID" value="NZ_CP097331.1"/>
</dbReference>
<dbReference type="Proteomes" id="UP001056132">
    <property type="component" value="Chromosome 2"/>
</dbReference>
<sequence>MTEEETRAVAREIRHLYYFIRTLRRGVNDAPRRRYYRKIAAQKKRLHEAGISTREVLDLLMCCRSGRCCFRVRRREK</sequence>
<evidence type="ECO:0000313" key="2">
    <source>
        <dbReference type="Proteomes" id="UP001056132"/>
    </source>
</evidence>
<proteinExistence type="predicted"/>